<sequence>MKSIIFILLLAVAAAQINKEFVTIQNVVVEVKIPDNSCLLYVTERFSLYFEEVGSTFLTRKFSEAFLPQGSAVTFISTPEVIAPDTVSISKSISKGVDGPELRLNMYRFPMKELFYLEVNYLIDGWLFQNEYNQTELFFGANYYMNRIPHDVTGHLTVRLPHKAESVSQVHQSGIPLSEGMEHRYENGNTILKQYSIPDGYDFGLDVTIMKQIKECSHRVINTQETSSRIAEKPKRTTSNDIKLNDMQILFFSMIGVIALLAVISIATSCIYCHVRARIANRVSKEFVELDQIVLDQVKQEQTTSNSSA</sequence>
<comment type="caution">
    <text evidence="3">The sequence shown here is derived from an EMBL/GenBank/DDBJ whole genome shotgun (WGS) entry which is preliminary data.</text>
</comment>
<keyword evidence="1" id="KW-0812">Transmembrane</keyword>
<keyword evidence="2" id="KW-0732">Signal</keyword>
<evidence type="ECO:0000256" key="2">
    <source>
        <dbReference type="SAM" id="SignalP"/>
    </source>
</evidence>
<dbReference type="EMBL" id="JAOPGA020001853">
    <property type="protein sequence ID" value="KAL0491732.1"/>
    <property type="molecule type" value="Genomic_DNA"/>
</dbReference>
<keyword evidence="1" id="KW-1133">Transmembrane helix</keyword>
<accession>A0AAW2ZPF2</accession>
<evidence type="ECO:0000313" key="4">
    <source>
        <dbReference type="Proteomes" id="UP001431209"/>
    </source>
</evidence>
<keyword evidence="4" id="KW-1185">Reference proteome</keyword>
<name>A0AAW2ZPF2_9EUKA</name>
<feature type="chain" id="PRO_5043946490" evidence="2">
    <location>
        <begin position="16"/>
        <end position="309"/>
    </location>
</feature>
<protein>
    <submittedName>
        <fullName evidence="3">RlmG</fullName>
    </submittedName>
</protein>
<gene>
    <name evidence="3" type="ORF">AKO1_000636</name>
</gene>
<evidence type="ECO:0000256" key="1">
    <source>
        <dbReference type="SAM" id="Phobius"/>
    </source>
</evidence>
<dbReference type="Proteomes" id="UP001431209">
    <property type="component" value="Unassembled WGS sequence"/>
</dbReference>
<evidence type="ECO:0000313" key="3">
    <source>
        <dbReference type="EMBL" id="KAL0491732.1"/>
    </source>
</evidence>
<keyword evidence="1" id="KW-0472">Membrane</keyword>
<proteinExistence type="predicted"/>
<organism evidence="3 4">
    <name type="scientific">Acrasis kona</name>
    <dbReference type="NCBI Taxonomy" id="1008807"/>
    <lineage>
        <taxon>Eukaryota</taxon>
        <taxon>Discoba</taxon>
        <taxon>Heterolobosea</taxon>
        <taxon>Tetramitia</taxon>
        <taxon>Eutetramitia</taxon>
        <taxon>Acrasidae</taxon>
        <taxon>Acrasis</taxon>
    </lineage>
</organism>
<feature type="transmembrane region" description="Helical" evidence="1">
    <location>
        <begin position="249"/>
        <end position="275"/>
    </location>
</feature>
<feature type="signal peptide" evidence="2">
    <location>
        <begin position="1"/>
        <end position="15"/>
    </location>
</feature>
<dbReference type="AlphaFoldDB" id="A0AAW2ZPF2"/>
<reference evidence="3 4" key="1">
    <citation type="submission" date="2024-03" db="EMBL/GenBank/DDBJ databases">
        <title>The Acrasis kona genome and developmental transcriptomes reveal deep origins of eukaryotic multicellular pathways.</title>
        <authorList>
            <person name="Sheikh S."/>
            <person name="Fu C.-J."/>
            <person name="Brown M.W."/>
            <person name="Baldauf S.L."/>
        </authorList>
    </citation>
    <scope>NUCLEOTIDE SEQUENCE [LARGE SCALE GENOMIC DNA]</scope>
    <source>
        <strain evidence="3 4">ATCC MYA-3509</strain>
    </source>
</reference>